<dbReference type="InterPro" id="IPR036291">
    <property type="entry name" value="NAD(P)-bd_dom_sf"/>
</dbReference>
<evidence type="ECO:0000256" key="2">
    <source>
        <dbReference type="ARBA" id="ARBA00010371"/>
    </source>
</evidence>
<keyword evidence="5" id="KW-0521">NADP</keyword>
<comment type="similarity">
    <text evidence="2 8">Belongs to the zinc-containing alcohol dehydrogenase family. Quinone oxidoreductase subfamily.</text>
</comment>
<evidence type="ECO:0000259" key="9">
    <source>
        <dbReference type="SMART" id="SM00829"/>
    </source>
</evidence>
<evidence type="ECO:0000256" key="7">
    <source>
        <dbReference type="ARBA" id="ARBA00022990"/>
    </source>
</evidence>
<dbReference type="SMART" id="SM00829">
    <property type="entry name" value="PKS_ER"/>
    <property type="match status" value="1"/>
</dbReference>
<keyword evidence="6" id="KW-0694">RNA-binding</keyword>
<keyword evidence="7" id="KW-0007">Acetylation</keyword>
<keyword evidence="4" id="KW-0963">Cytoplasm</keyword>
<keyword evidence="8" id="KW-0479">Metal-binding</keyword>
<keyword evidence="11" id="KW-1185">Reference proteome</keyword>
<dbReference type="InterPro" id="IPR051603">
    <property type="entry name" value="Zinc-ADH_QOR/CCCR"/>
</dbReference>
<dbReference type="GO" id="GO:0005737">
    <property type="term" value="C:cytoplasm"/>
    <property type="evidence" value="ECO:0007669"/>
    <property type="project" value="UniProtKB-SubCell"/>
</dbReference>
<comment type="subcellular location">
    <subcellularLocation>
        <location evidence="1">Cytoplasm</location>
    </subcellularLocation>
</comment>
<evidence type="ECO:0000313" key="10">
    <source>
        <dbReference type="EMBL" id="QPH54448.1"/>
    </source>
</evidence>
<dbReference type="GO" id="GO:0008270">
    <property type="term" value="F:zinc ion binding"/>
    <property type="evidence" value="ECO:0007669"/>
    <property type="project" value="InterPro"/>
</dbReference>
<dbReference type="InterPro" id="IPR013149">
    <property type="entry name" value="ADH-like_C"/>
</dbReference>
<dbReference type="RefSeq" id="WP_196103657.1">
    <property type="nucleotide sequence ID" value="NZ_CP064942.1"/>
</dbReference>
<dbReference type="InterPro" id="IPR011032">
    <property type="entry name" value="GroES-like_sf"/>
</dbReference>
<evidence type="ECO:0000256" key="4">
    <source>
        <dbReference type="ARBA" id="ARBA00022490"/>
    </source>
</evidence>
<organism evidence="10 11">
    <name type="scientific">Pontivivens ytuae</name>
    <dbReference type="NCBI Taxonomy" id="2789856"/>
    <lineage>
        <taxon>Bacteria</taxon>
        <taxon>Pseudomonadati</taxon>
        <taxon>Pseudomonadota</taxon>
        <taxon>Alphaproteobacteria</taxon>
        <taxon>Rhodobacterales</taxon>
        <taxon>Paracoccaceae</taxon>
        <taxon>Pontivivens</taxon>
    </lineage>
</organism>
<name>A0A7S9LSJ2_9RHOB</name>
<dbReference type="Gene3D" id="3.90.180.10">
    <property type="entry name" value="Medium-chain alcohol dehydrogenases, catalytic domain"/>
    <property type="match status" value="1"/>
</dbReference>
<dbReference type="KEGG" id="poz:I0K15_01300"/>
<dbReference type="InterPro" id="IPR020843">
    <property type="entry name" value="ER"/>
</dbReference>
<dbReference type="Proteomes" id="UP000594800">
    <property type="component" value="Chromosome"/>
</dbReference>
<keyword evidence="8" id="KW-0862">Zinc</keyword>
<sequence length="336" mass="35780">MKAIGYHRPLPLDDAEALAALDLPEPQPGPRDLLVEVKAISVNPVDVKLRAGVAPEDGPRVLGFDASGIVRAVGPEVTLFKPGDEVFHAGSIARPGTNAELHLVDERIAARKPASLDHAQAAALPLTSITAWELLFDRFGIAEGSGKGDALLVIGGAGGVGSILIQLARQLTDLTVIATASRPETRAWAEKMGAHHVIDHRGDLVEQVAALNLAPRYVAGTNGTDRHFPAIAELMAPQGHFGLIDDPDPAKIDISLLKWKSIALHWEFMFTRSVYETPNMDAQHRLLTRVAELVDAGTLVTTANHDGGVMSVETLRDAHRLQESGTAIGKTVLTVG</sequence>
<feature type="domain" description="Enoyl reductase (ER)" evidence="9">
    <location>
        <begin position="13"/>
        <end position="333"/>
    </location>
</feature>
<dbReference type="Pfam" id="PF00107">
    <property type="entry name" value="ADH_zinc_N"/>
    <property type="match status" value="1"/>
</dbReference>
<dbReference type="Gene3D" id="3.40.50.720">
    <property type="entry name" value="NAD(P)-binding Rossmann-like Domain"/>
    <property type="match status" value="1"/>
</dbReference>
<keyword evidence="8" id="KW-0560">Oxidoreductase</keyword>
<evidence type="ECO:0000256" key="3">
    <source>
        <dbReference type="ARBA" id="ARBA00011881"/>
    </source>
</evidence>
<dbReference type="PANTHER" id="PTHR44154:SF1">
    <property type="entry name" value="QUINONE OXIDOREDUCTASE"/>
    <property type="match status" value="1"/>
</dbReference>
<dbReference type="SUPFAM" id="SSF50129">
    <property type="entry name" value="GroES-like"/>
    <property type="match status" value="1"/>
</dbReference>
<dbReference type="AlphaFoldDB" id="A0A7S9LSJ2"/>
<accession>A0A7S9LSJ2</accession>
<evidence type="ECO:0000256" key="6">
    <source>
        <dbReference type="ARBA" id="ARBA00022884"/>
    </source>
</evidence>
<dbReference type="GO" id="GO:0016491">
    <property type="term" value="F:oxidoreductase activity"/>
    <property type="evidence" value="ECO:0007669"/>
    <property type="project" value="UniProtKB-KW"/>
</dbReference>
<evidence type="ECO:0000256" key="8">
    <source>
        <dbReference type="RuleBase" id="RU364000"/>
    </source>
</evidence>
<gene>
    <name evidence="10" type="ORF">I0K15_01300</name>
</gene>
<evidence type="ECO:0000256" key="5">
    <source>
        <dbReference type="ARBA" id="ARBA00022857"/>
    </source>
</evidence>
<proteinExistence type="inferred from homology"/>
<dbReference type="InterPro" id="IPR013154">
    <property type="entry name" value="ADH-like_N"/>
</dbReference>
<dbReference type="CDD" id="cd08252">
    <property type="entry name" value="AL_MDR"/>
    <property type="match status" value="1"/>
</dbReference>
<protein>
    <recommendedName>
        <fullName evidence="8">Zinc-type alcohol dehydrogenase-like protein</fullName>
    </recommendedName>
</protein>
<dbReference type="PROSITE" id="PS01162">
    <property type="entry name" value="QOR_ZETA_CRYSTAL"/>
    <property type="match status" value="1"/>
</dbReference>
<dbReference type="InterPro" id="IPR014182">
    <property type="entry name" value="ADH_Zn_typ-1"/>
</dbReference>
<evidence type="ECO:0000313" key="11">
    <source>
        <dbReference type="Proteomes" id="UP000594800"/>
    </source>
</evidence>
<dbReference type="EMBL" id="CP064942">
    <property type="protein sequence ID" value="QPH54448.1"/>
    <property type="molecule type" value="Genomic_DNA"/>
</dbReference>
<comment type="subunit">
    <text evidence="3">Homotetramer.</text>
</comment>
<dbReference type="Pfam" id="PF08240">
    <property type="entry name" value="ADH_N"/>
    <property type="match status" value="1"/>
</dbReference>
<reference evidence="10 11" key="1">
    <citation type="submission" date="2020-11" db="EMBL/GenBank/DDBJ databases">
        <title>Description of Pontivivens ytuae sp. nov. isolated from deep sea sediment of Mariana Trench.</title>
        <authorList>
            <person name="Wang Z."/>
            <person name="Sun Q.-L."/>
            <person name="Xu X.-D."/>
            <person name="Tang Y.-Z."/>
            <person name="Zhang J."/>
        </authorList>
    </citation>
    <scope>NUCLEOTIDE SEQUENCE [LARGE SCALE GENOMIC DNA]</scope>
    <source>
        <strain evidence="10 11">MT2928</strain>
    </source>
</reference>
<evidence type="ECO:0000256" key="1">
    <source>
        <dbReference type="ARBA" id="ARBA00004496"/>
    </source>
</evidence>
<dbReference type="GO" id="GO:0003723">
    <property type="term" value="F:RNA binding"/>
    <property type="evidence" value="ECO:0007669"/>
    <property type="project" value="UniProtKB-KW"/>
</dbReference>
<dbReference type="SUPFAM" id="SSF51735">
    <property type="entry name" value="NAD(P)-binding Rossmann-fold domains"/>
    <property type="match status" value="1"/>
</dbReference>
<dbReference type="NCBIfam" id="TIGR02817">
    <property type="entry name" value="adh_fam_1"/>
    <property type="match status" value="1"/>
</dbReference>
<dbReference type="PANTHER" id="PTHR44154">
    <property type="entry name" value="QUINONE OXIDOREDUCTASE"/>
    <property type="match status" value="1"/>
</dbReference>
<dbReference type="InterPro" id="IPR002364">
    <property type="entry name" value="Quin_OxRdtase/zeta-crystal_CS"/>
</dbReference>